<sequence>MRNSSDSPSSMLRLSSMLEVVRSPWMTSSSCILARTLPTRSASHPSSLLRSDCREAAMWSRTVDEPTISSMKIQWYV</sequence>
<dbReference type="AlphaFoldDB" id="A0A4Z2JDK9"/>
<protein>
    <submittedName>
        <fullName evidence="1">Uncharacterized protein</fullName>
    </submittedName>
</protein>
<evidence type="ECO:0000313" key="2">
    <source>
        <dbReference type="Proteomes" id="UP000314294"/>
    </source>
</evidence>
<organism evidence="1 2">
    <name type="scientific">Liparis tanakae</name>
    <name type="common">Tanaka's snailfish</name>
    <dbReference type="NCBI Taxonomy" id="230148"/>
    <lineage>
        <taxon>Eukaryota</taxon>
        <taxon>Metazoa</taxon>
        <taxon>Chordata</taxon>
        <taxon>Craniata</taxon>
        <taxon>Vertebrata</taxon>
        <taxon>Euteleostomi</taxon>
        <taxon>Actinopterygii</taxon>
        <taxon>Neopterygii</taxon>
        <taxon>Teleostei</taxon>
        <taxon>Neoteleostei</taxon>
        <taxon>Acanthomorphata</taxon>
        <taxon>Eupercaria</taxon>
        <taxon>Perciformes</taxon>
        <taxon>Cottioidei</taxon>
        <taxon>Cottales</taxon>
        <taxon>Liparidae</taxon>
        <taxon>Liparis</taxon>
    </lineage>
</organism>
<dbReference type="EMBL" id="SRLO01000006">
    <property type="protein sequence ID" value="TNN88260.1"/>
    <property type="molecule type" value="Genomic_DNA"/>
</dbReference>
<keyword evidence="2" id="KW-1185">Reference proteome</keyword>
<proteinExistence type="predicted"/>
<comment type="caution">
    <text evidence="1">The sequence shown here is derived from an EMBL/GenBank/DDBJ whole genome shotgun (WGS) entry which is preliminary data.</text>
</comment>
<accession>A0A4Z2JDK9</accession>
<reference evidence="1 2" key="1">
    <citation type="submission" date="2019-03" db="EMBL/GenBank/DDBJ databases">
        <title>First draft genome of Liparis tanakae, snailfish: a comprehensive survey of snailfish specific genes.</title>
        <authorList>
            <person name="Kim W."/>
            <person name="Song I."/>
            <person name="Jeong J.-H."/>
            <person name="Kim D."/>
            <person name="Kim S."/>
            <person name="Ryu S."/>
            <person name="Song J.Y."/>
            <person name="Lee S.K."/>
        </authorList>
    </citation>
    <scope>NUCLEOTIDE SEQUENCE [LARGE SCALE GENOMIC DNA]</scope>
    <source>
        <tissue evidence="1">Muscle</tissue>
    </source>
</reference>
<evidence type="ECO:0000313" key="1">
    <source>
        <dbReference type="EMBL" id="TNN88260.1"/>
    </source>
</evidence>
<gene>
    <name evidence="1" type="ORF">EYF80_001476</name>
</gene>
<name>A0A4Z2JDK9_9TELE</name>
<dbReference type="Proteomes" id="UP000314294">
    <property type="component" value="Unassembled WGS sequence"/>
</dbReference>